<dbReference type="SUPFAM" id="SSF46689">
    <property type="entry name" value="Homeodomain-like"/>
    <property type="match status" value="1"/>
</dbReference>
<dbReference type="Gene3D" id="1.10.10.60">
    <property type="entry name" value="Homeodomain-like"/>
    <property type="match status" value="1"/>
</dbReference>
<evidence type="ECO:0000259" key="2">
    <source>
        <dbReference type="Pfam" id="PF11427"/>
    </source>
</evidence>
<dbReference type="PANTHER" id="PTHR23022:SF129">
    <property type="entry name" value="TRANSPOSABLE ELEMENT TC3 TRANSPOSASE"/>
    <property type="match status" value="1"/>
</dbReference>
<evidence type="ECO:0000256" key="1">
    <source>
        <dbReference type="ARBA" id="ARBA00004123"/>
    </source>
</evidence>
<sequence length="193" mass="22555">MPRGKKLSEIERGQIIAYNEQKLSQREIAKKIGRSQKAVCCFLKNPEQYGNAKRTGRRPKLNKRSERRILKEISNSTKGYRRIRAEIAPEVSPSTVYRVIKKAPHISRQRMRKFPSLKQTHKDARIAFATNNITWTSEWNMVIFSDEKKWNCDGPDGWNSYWRDLRKEPRIFSQRGFGGGSLMTWAAISSFFD</sequence>
<dbReference type="InterPro" id="IPR052338">
    <property type="entry name" value="Transposase_5"/>
</dbReference>
<keyword evidence="4" id="KW-1185">Reference proteome</keyword>
<dbReference type="PANTHER" id="PTHR23022">
    <property type="entry name" value="TRANSPOSABLE ELEMENT-RELATED"/>
    <property type="match status" value="1"/>
</dbReference>
<feature type="domain" description="Transposable element Tc3 transposase-like DNA-binding HTH" evidence="3">
    <location>
        <begin position="64"/>
        <end position="102"/>
    </location>
</feature>
<name>A0A914MKA1_MELIC</name>
<dbReference type="Pfam" id="PF11427">
    <property type="entry name" value="HTH_Tnp_Tc3_1"/>
    <property type="match status" value="1"/>
</dbReference>
<accession>A0A914MKA1</accession>
<dbReference type="Gene3D" id="3.30.420.10">
    <property type="entry name" value="Ribonuclease H-like superfamily/Ribonuclease H"/>
    <property type="match status" value="1"/>
</dbReference>
<dbReference type="InterPro" id="IPR025898">
    <property type="entry name" value="Tc3_transposase_DNA-bd_dom"/>
</dbReference>
<organism evidence="4 5">
    <name type="scientific">Meloidogyne incognita</name>
    <name type="common">Southern root-knot nematode worm</name>
    <name type="synonym">Oxyuris incognita</name>
    <dbReference type="NCBI Taxonomy" id="6306"/>
    <lineage>
        <taxon>Eukaryota</taxon>
        <taxon>Metazoa</taxon>
        <taxon>Ecdysozoa</taxon>
        <taxon>Nematoda</taxon>
        <taxon>Chromadorea</taxon>
        <taxon>Rhabditida</taxon>
        <taxon>Tylenchina</taxon>
        <taxon>Tylenchomorpha</taxon>
        <taxon>Tylenchoidea</taxon>
        <taxon>Meloidogynidae</taxon>
        <taxon>Meloidogyninae</taxon>
        <taxon>Meloidogyne</taxon>
        <taxon>Meloidogyne incognita group</taxon>
    </lineage>
</organism>
<dbReference type="Gene3D" id="1.10.10.10">
    <property type="entry name" value="Winged helix-like DNA-binding domain superfamily/Winged helix DNA-binding domain"/>
    <property type="match status" value="1"/>
</dbReference>
<dbReference type="InterPro" id="IPR009057">
    <property type="entry name" value="Homeodomain-like_sf"/>
</dbReference>
<dbReference type="GO" id="GO:0005634">
    <property type="term" value="C:nucleus"/>
    <property type="evidence" value="ECO:0007669"/>
    <property type="project" value="UniProtKB-SubCell"/>
</dbReference>
<protein>
    <submittedName>
        <fullName evidence="5">Tc3 transposase DNA binding domain-containing protein</fullName>
    </submittedName>
</protein>
<evidence type="ECO:0000259" key="3">
    <source>
        <dbReference type="Pfam" id="PF21517"/>
    </source>
</evidence>
<reference evidence="5" key="1">
    <citation type="submission" date="2022-11" db="UniProtKB">
        <authorList>
            <consortium name="WormBaseParasite"/>
        </authorList>
    </citation>
    <scope>IDENTIFICATION</scope>
</reference>
<evidence type="ECO:0000313" key="5">
    <source>
        <dbReference type="WBParaSite" id="Minc3s01904g27091"/>
    </source>
</evidence>
<feature type="domain" description="Tc3 transposase DNA binding" evidence="2">
    <location>
        <begin position="3"/>
        <end position="51"/>
    </location>
</feature>
<dbReference type="InterPro" id="IPR048703">
    <property type="entry name" value="Tnp_Tc3-like_HTH"/>
</dbReference>
<dbReference type="GO" id="GO:0003677">
    <property type="term" value="F:DNA binding"/>
    <property type="evidence" value="ECO:0007669"/>
    <property type="project" value="InterPro"/>
</dbReference>
<dbReference type="AlphaFoldDB" id="A0A914MKA1"/>
<dbReference type="InterPro" id="IPR036397">
    <property type="entry name" value="RNaseH_sf"/>
</dbReference>
<comment type="subcellular location">
    <subcellularLocation>
        <location evidence="1">Nucleus</location>
    </subcellularLocation>
</comment>
<evidence type="ECO:0000313" key="4">
    <source>
        <dbReference type="Proteomes" id="UP000887563"/>
    </source>
</evidence>
<dbReference type="Pfam" id="PF21517">
    <property type="entry name" value="HTH_Tnp_Tc3_2_like"/>
    <property type="match status" value="1"/>
</dbReference>
<dbReference type="WBParaSite" id="Minc3s01904g27091">
    <property type="protein sequence ID" value="Minc3s01904g27091"/>
    <property type="gene ID" value="Minc3s01904g27091"/>
</dbReference>
<proteinExistence type="predicted"/>
<dbReference type="Proteomes" id="UP000887563">
    <property type="component" value="Unplaced"/>
</dbReference>
<dbReference type="InterPro" id="IPR036388">
    <property type="entry name" value="WH-like_DNA-bd_sf"/>
</dbReference>